<dbReference type="OrthoDB" id="2049685at2"/>
<dbReference type="RefSeq" id="WP_073590054.1">
    <property type="nucleotide sequence ID" value="NZ_FRFD01000010.1"/>
</dbReference>
<dbReference type="EMBL" id="FRFD01000010">
    <property type="protein sequence ID" value="SHO51902.1"/>
    <property type="molecule type" value="Genomic_DNA"/>
</dbReference>
<dbReference type="InterPro" id="IPR017016">
    <property type="entry name" value="UCP033595"/>
</dbReference>
<sequence>MEKLFLEGTKKILLEDNKELIFDYYLVEECRTCQKNEKLYGIKIFQHMDDHLLVEYSEPISDSKETVRDMIHKLWKNEVTLVAMLEIVDDLVTESTL</sequence>
<dbReference type="AlphaFoldDB" id="A0A1M7YGZ7"/>
<organism evidence="1 2">
    <name type="scientific">Anaerocolumna xylanovorans DSM 12503</name>
    <dbReference type="NCBI Taxonomy" id="1121345"/>
    <lineage>
        <taxon>Bacteria</taxon>
        <taxon>Bacillati</taxon>
        <taxon>Bacillota</taxon>
        <taxon>Clostridia</taxon>
        <taxon>Lachnospirales</taxon>
        <taxon>Lachnospiraceae</taxon>
        <taxon>Anaerocolumna</taxon>
    </lineage>
</organism>
<evidence type="ECO:0000313" key="2">
    <source>
        <dbReference type="Proteomes" id="UP000184612"/>
    </source>
</evidence>
<dbReference type="Pfam" id="PF20124">
    <property type="entry name" value="DUF6514"/>
    <property type="match status" value="1"/>
</dbReference>
<reference evidence="1 2" key="1">
    <citation type="submission" date="2016-12" db="EMBL/GenBank/DDBJ databases">
        <authorList>
            <person name="Song W.-J."/>
            <person name="Kurnit D.M."/>
        </authorList>
    </citation>
    <scope>NUCLEOTIDE SEQUENCE [LARGE SCALE GENOMIC DNA]</scope>
    <source>
        <strain evidence="1 2">DSM 12503</strain>
    </source>
</reference>
<keyword evidence="2" id="KW-1185">Reference proteome</keyword>
<dbReference type="Proteomes" id="UP000184612">
    <property type="component" value="Unassembled WGS sequence"/>
</dbReference>
<name>A0A1M7YGZ7_9FIRM</name>
<evidence type="ECO:0000313" key="1">
    <source>
        <dbReference type="EMBL" id="SHO51902.1"/>
    </source>
</evidence>
<proteinExistence type="predicted"/>
<gene>
    <name evidence="1" type="ORF">SAMN02745217_03400</name>
</gene>
<protein>
    <submittedName>
        <fullName evidence="1">Uncharacterized protein</fullName>
    </submittedName>
</protein>
<accession>A0A1M7YGZ7</accession>